<dbReference type="RefSeq" id="WP_235057828.1">
    <property type="nucleotide sequence ID" value="NZ_JAKFHA010000043.1"/>
</dbReference>
<dbReference type="EMBL" id="JAKFHA010000043">
    <property type="protein sequence ID" value="MCF2533056.1"/>
    <property type="molecule type" value="Genomic_DNA"/>
</dbReference>
<dbReference type="Proteomes" id="UP001165378">
    <property type="component" value="Unassembled WGS sequence"/>
</dbReference>
<comment type="caution">
    <text evidence="8">The sequence shown here is derived from an EMBL/GenBank/DDBJ whole genome shotgun (WGS) entry which is preliminary data.</text>
</comment>
<name>A0AA41U4L3_9ACTN</name>
<reference evidence="8" key="1">
    <citation type="submission" date="2022-01" db="EMBL/GenBank/DDBJ databases">
        <title>Genome-Based Taxonomic Classification of the Phylum Actinobacteria.</title>
        <authorList>
            <person name="Gao Y."/>
        </authorList>
    </citation>
    <scope>NUCLEOTIDE SEQUENCE</scope>
    <source>
        <strain evidence="8">KLBMP 8922</strain>
    </source>
</reference>
<dbReference type="InterPro" id="IPR019432">
    <property type="entry name" value="Acyltransferase_MbtK/IucB-like"/>
</dbReference>
<comment type="pathway">
    <text evidence="2">Siderophore biosynthesis; mycobactin biosynthesis.</text>
</comment>
<dbReference type="Gene3D" id="3.40.630.30">
    <property type="match status" value="1"/>
</dbReference>
<evidence type="ECO:0000256" key="2">
    <source>
        <dbReference type="ARBA" id="ARBA00005102"/>
    </source>
</evidence>
<keyword evidence="4" id="KW-0046">Antibiotic resistance</keyword>
<evidence type="ECO:0000313" key="8">
    <source>
        <dbReference type="EMBL" id="MCF2533056.1"/>
    </source>
</evidence>
<dbReference type="AlphaFoldDB" id="A0AA41U4L3"/>
<keyword evidence="9" id="KW-1185">Reference proteome</keyword>
<feature type="region of interest" description="Disordered" evidence="6">
    <location>
        <begin position="264"/>
        <end position="305"/>
    </location>
</feature>
<accession>A0AA41U4L3</accession>
<protein>
    <recommendedName>
        <fullName evidence="3">Lysine N-acyltransferase MbtK</fullName>
    </recommendedName>
    <alternativeName>
        <fullName evidence="5">Mycobactin synthase protein K</fullName>
    </alternativeName>
</protein>
<dbReference type="PANTHER" id="PTHR31438:SF1">
    <property type="entry name" value="LYSINE N-ACYLTRANSFERASE C17G9.06C-RELATED"/>
    <property type="match status" value="1"/>
</dbReference>
<dbReference type="PROSITE" id="PS51186">
    <property type="entry name" value="GNAT"/>
    <property type="match status" value="1"/>
</dbReference>
<dbReference type="PANTHER" id="PTHR31438">
    <property type="entry name" value="LYSINE N-ACYLTRANSFERASE C17G9.06C-RELATED"/>
    <property type="match status" value="1"/>
</dbReference>
<sequence length="305" mass="32033">MTVSPLSPASSPADATVEATVDAAVQAAAALDAAAAAGTDLTGLAAAAADTAAAAAAAEAAVAARTGVPEDDTLRLTHRRLREGLSGPLTEANRWGTVALPPGRFSFHELHLKRDLPIIHEWMNDPEVARWWELAGGPETTANHLAAQSRLTHATAYVGCLDDQPVSYWELYRADLDPLSRHYAAQPHDVGIHLLIGPAAHRGQGLGSLLLLVVSELILRAAPDTRRVIAEPDVRNAASIAAFRRAGFRRSVDLSLPGKTAALMIRDRHRDGPGSDTAEATRGTDARTGNPRGTGSTRPRPAAPA</sequence>
<dbReference type="GO" id="GO:0016410">
    <property type="term" value="F:N-acyltransferase activity"/>
    <property type="evidence" value="ECO:0007669"/>
    <property type="project" value="TreeGrafter"/>
</dbReference>
<dbReference type="InterPro" id="IPR000182">
    <property type="entry name" value="GNAT_dom"/>
</dbReference>
<evidence type="ECO:0000256" key="4">
    <source>
        <dbReference type="ARBA" id="ARBA00023251"/>
    </source>
</evidence>
<dbReference type="InterPro" id="IPR016181">
    <property type="entry name" value="Acyl_CoA_acyltransferase"/>
</dbReference>
<dbReference type="GO" id="GO:0046677">
    <property type="term" value="P:response to antibiotic"/>
    <property type="evidence" value="ECO:0007669"/>
    <property type="project" value="UniProtKB-KW"/>
</dbReference>
<dbReference type="Pfam" id="PF13523">
    <property type="entry name" value="Acetyltransf_8"/>
    <property type="match status" value="1"/>
</dbReference>
<gene>
    <name evidence="8" type="ORF">LZ495_38390</name>
</gene>
<organism evidence="8 9">
    <name type="scientific">Yinghuangia soli</name>
    <dbReference type="NCBI Taxonomy" id="2908204"/>
    <lineage>
        <taxon>Bacteria</taxon>
        <taxon>Bacillati</taxon>
        <taxon>Actinomycetota</taxon>
        <taxon>Actinomycetes</taxon>
        <taxon>Kitasatosporales</taxon>
        <taxon>Streptomycetaceae</taxon>
        <taxon>Yinghuangia</taxon>
    </lineage>
</organism>
<proteinExistence type="predicted"/>
<evidence type="ECO:0000256" key="6">
    <source>
        <dbReference type="SAM" id="MobiDB-lite"/>
    </source>
</evidence>
<dbReference type="GO" id="GO:0019290">
    <property type="term" value="P:siderophore biosynthetic process"/>
    <property type="evidence" value="ECO:0007669"/>
    <property type="project" value="InterPro"/>
</dbReference>
<comment type="function">
    <text evidence="1">Acyltransferase required for the direct transfer of medium- to long-chain fatty acyl moieties from a carrier protein (MbtL) on to the epsilon-amino group of lysine residue in the mycobactin core.</text>
</comment>
<evidence type="ECO:0000259" key="7">
    <source>
        <dbReference type="PROSITE" id="PS51186"/>
    </source>
</evidence>
<evidence type="ECO:0000256" key="1">
    <source>
        <dbReference type="ARBA" id="ARBA00003818"/>
    </source>
</evidence>
<dbReference type="SMART" id="SM01006">
    <property type="entry name" value="AlcB"/>
    <property type="match status" value="1"/>
</dbReference>
<dbReference type="SUPFAM" id="SSF55729">
    <property type="entry name" value="Acyl-CoA N-acyltransferases (Nat)"/>
    <property type="match status" value="1"/>
</dbReference>
<evidence type="ECO:0000256" key="3">
    <source>
        <dbReference type="ARBA" id="ARBA00020586"/>
    </source>
</evidence>
<evidence type="ECO:0000313" key="9">
    <source>
        <dbReference type="Proteomes" id="UP001165378"/>
    </source>
</evidence>
<evidence type="ECO:0000256" key="5">
    <source>
        <dbReference type="ARBA" id="ARBA00031122"/>
    </source>
</evidence>
<feature type="domain" description="N-acetyltransferase" evidence="7">
    <location>
        <begin position="105"/>
        <end position="269"/>
    </location>
</feature>